<feature type="region of interest" description="Disordered" evidence="1">
    <location>
        <begin position="356"/>
        <end position="424"/>
    </location>
</feature>
<feature type="compositionally biased region" description="Low complexity" evidence="1">
    <location>
        <begin position="99"/>
        <end position="117"/>
    </location>
</feature>
<gene>
    <name evidence="2" type="ORF">PCOR1329_LOCUS70548</name>
</gene>
<feature type="non-terminal residue" evidence="2">
    <location>
        <position position="582"/>
    </location>
</feature>
<dbReference type="Proteomes" id="UP001189429">
    <property type="component" value="Unassembled WGS sequence"/>
</dbReference>
<sequence>MWWDGRDGEGARSREHDARFAEWDATLREGAVKAAAAEAAEARSYLMEGDQRAPGAAARSGGLLPDTSAGGRDPLMDTGGAGAFHGRAQLPVESPPGQPLQQLQAQHAAGSARLGAQPRGGGATGGPARNSRQMWGGGPEEGARLGQEATLLQLEEEEKAAVDWEMRLKRSDANAKRARKLQKKAFAQRDGQDDLQTKETKKAIRKQLKAERKLATKSAKKLLKSQGGDKAGKRRRGDRHRSRRRGDAGGEDREREGAGDEEEGDLRRLRRGDAAGGAGDPPLRRPGVDMVPAPVETSEPAPRVGRRGGGALLLEGTLALALLALALRHWWRRGGLGPRPSALHAKRGVLVANAGGGAEAAPSTPEAAGRKPRAAAQAKRTPERTPEPPVVNKLSSKWAGSALLPPPSPNPVASSSDDSGMRSAACTAGTYPSGCSTTSALLTPPRSSGCVEWPRAASKVRQPRAPPLRRGCAHRRRPVAGQRSSGESVSPSTNRETENSQEGNPIVPGTFFIGEESDQEKVPAPRGREPTQGSYLIRADSDVSSSDVDDDTLASIPSAPEAGVPSESEPTDMGSRTRRMTR</sequence>
<accession>A0ABN9WU20</accession>
<proteinExistence type="predicted"/>
<reference evidence="2" key="1">
    <citation type="submission" date="2023-10" db="EMBL/GenBank/DDBJ databases">
        <authorList>
            <person name="Chen Y."/>
            <person name="Shah S."/>
            <person name="Dougan E. K."/>
            <person name="Thang M."/>
            <person name="Chan C."/>
        </authorList>
    </citation>
    <scope>NUCLEOTIDE SEQUENCE [LARGE SCALE GENOMIC DNA]</scope>
</reference>
<feature type="region of interest" description="Disordered" evidence="1">
    <location>
        <begin position="49"/>
        <end position="148"/>
    </location>
</feature>
<comment type="caution">
    <text evidence="2">The sequence shown here is derived from an EMBL/GenBank/DDBJ whole genome shotgun (WGS) entry which is preliminary data.</text>
</comment>
<protein>
    <submittedName>
        <fullName evidence="2">Uncharacterized protein</fullName>
    </submittedName>
</protein>
<feature type="compositionally biased region" description="Basic and acidic residues" evidence="1">
    <location>
        <begin position="519"/>
        <end position="529"/>
    </location>
</feature>
<feature type="compositionally biased region" description="Basic and acidic residues" evidence="1">
    <location>
        <begin position="245"/>
        <end position="258"/>
    </location>
</feature>
<evidence type="ECO:0000313" key="3">
    <source>
        <dbReference type="Proteomes" id="UP001189429"/>
    </source>
</evidence>
<dbReference type="EMBL" id="CAUYUJ010019326">
    <property type="protein sequence ID" value="CAK0890267.1"/>
    <property type="molecule type" value="Genomic_DNA"/>
</dbReference>
<organism evidence="2 3">
    <name type="scientific">Prorocentrum cordatum</name>
    <dbReference type="NCBI Taxonomy" id="2364126"/>
    <lineage>
        <taxon>Eukaryota</taxon>
        <taxon>Sar</taxon>
        <taxon>Alveolata</taxon>
        <taxon>Dinophyceae</taxon>
        <taxon>Prorocentrales</taxon>
        <taxon>Prorocentraceae</taxon>
        <taxon>Prorocentrum</taxon>
    </lineage>
</organism>
<feature type="region of interest" description="Disordered" evidence="1">
    <location>
        <begin position="167"/>
        <end position="306"/>
    </location>
</feature>
<feature type="compositionally biased region" description="Polar residues" evidence="1">
    <location>
        <begin position="482"/>
        <end position="494"/>
    </location>
</feature>
<feature type="compositionally biased region" description="Basic residues" evidence="1">
    <location>
        <begin position="232"/>
        <end position="244"/>
    </location>
</feature>
<keyword evidence="3" id="KW-1185">Reference proteome</keyword>
<name>A0ABN9WU20_9DINO</name>
<feature type="compositionally biased region" description="Basic and acidic residues" evidence="1">
    <location>
        <begin position="190"/>
        <end position="214"/>
    </location>
</feature>
<evidence type="ECO:0000313" key="2">
    <source>
        <dbReference type="EMBL" id="CAK0890267.1"/>
    </source>
</evidence>
<feature type="region of interest" description="Disordered" evidence="1">
    <location>
        <begin position="441"/>
        <end position="582"/>
    </location>
</feature>
<evidence type="ECO:0000256" key="1">
    <source>
        <dbReference type="SAM" id="MobiDB-lite"/>
    </source>
</evidence>